<evidence type="ECO:0000313" key="4">
    <source>
        <dbReference type="EMBL" id="MUM65615.1"/>
    </source>
</evidence>
<evidence type="ECO:0000256" key="2">
    <source>
        <dbReference type="SAM" id="Phobius"/>
    </source>
</evidence>
<dbReference type="AlphaFoldDB" id="A0A6A9QH23"/>
<dbReference type="Gene3D" id="4.10.1060.50">
    <property type="match status" value="1"/>
</dbReference>
<dbReference type="RefSeq" id="WP_155864048.1">
    <property type="nucleotide sequence ID" value="NZ_WFIY01000004.1"/>
</dbReference>
<evidence type="ECO:0000256" key="1">
    <source>
        <dbReference type="SAM" id="MobiDB-lite"/>
    </source>
</evidence>
<keyword evidence="2" id="KW-0812">Transmembrane</keyword>
<reference evidence="4 5" key="1">
    <citation type="submission" date="2019-10" db="EMBL/GenBank/DDBJ databases">
        <title>Genome Sequences from Six Type Strain Members of the Archaeal Family Sulfolobaceae: Acidianus ambivalens, Acidianus infernus, Metallosphaera prunae, Stygiolobus azoricus, Sulfolobus metallicus, and Sulfurisphaera ohwakuensis.</title>
        <authorList>
            <person name="Counts J.A."/>
            <person name="Kelly R.M."/>
        </authorList>
    </citation>
    <scope>NUCLEOTIDE SEQUENCE [LARGE SCALE GENOMIC DNA]</scope>
    <source>
        <strain evidence="4 5">DSM 3191</strain>
    </source>
</reference>
<protein>
    <submittedName>
        <fullName evidence="4">Zinc-ribbon domain-containing protein</fullName>
    </submittedName>
</protein>
<keyword evidence="2" id="KW-0472">Membrane</keyword>
<dbReference type="EMBL" id="WFIY01000004">
    <property type="protein sequence ID" value="MUM65615.1"/>
    <property type="molecule type" value="Genomic_DNA"/>
</dbReference>
<feature type="compositionally biased region" description="Pro residues" evidence="1">
    <location>
        <begin position="36"/>
        <end position="47"/>
    </location>
</feature>
<sequence length="304" mass="32452">MVKYCPKCGYPNPDDAKFCMKCGYQLPTILQQPSPNSQPPSIPTTPPERPKKELPLKAIIGLVVAVIVVLAVFIVVLPLTSPHGISTLASTAQSNFGGSWVTARCQSGTVTYVGNGEYKVSYLNGTTITVKNISNIPFISNSFSSTSSLTATCNVTFSKAVFALINGTINGNKAYILVIGAYWNTTPNPIYDSYNQIKSELSNNSGLILSAKAFFKAEGICVNVSIHNGMVYLYMSTSNSTFARSLISQNPDSTLASQLNLTSVTALGVLEELNANEEIGVIVINMAPSESQMIPLASQVEGCL</sequence>
<proteinExistence type="predicted"/>
<dbReference type="InterPro" id="IPR026870">
    <property type="entry name" value="Zinc_ribbon_dom"/>
</dbReference>
<feature type="region of interest" description="Disordered" evidence="1">
    <location>
        <begin position="30"/>
        <end position="49"/>
    </location>
</feature>
<keyword evidence="2" id="KW-1133">Transmembrane helix</keyword>
<comment type="caution">
    <text evidence="4">The sequence shown here is derived from an EMBL/GenBank/DDBJ whole genome shotgun (WGS) entry which is preliminary data.</text>
</comment>
<keyword evidence="5" id="KW-1185">Reference proteome</keyword>
<dbReference type="InterPro" id="IPR038587">
    <property type="entry name" value="Ribosomal_eL40_sf"/>
</dbReference>
<evidence type="ECO:0000259" key="3">
    <source>
        <dbReference type="Pfam" id="PF13240"/>
    </source>
</evidence>
<name>A0A6A9QH23_ACIIN</name>
<organism evidence="4 5">
    <name type="scientific">Acidianus infernus</name>
    <dbReference type="NCBI Taxonomy" id="12915"/>
    <lineage>
        <taxon>Archaea</taxon>
        <taxon>Thermoproteota</taxon>
        <taxon>Thermoprotei</taxon>
        <taxon>Sulfolobales</taxon>
        <taxon>Sulfolobaceae</taxon>
        <taxon>Acidianus</taxon>
    </lineage>
</organism>
<dbReference type="Proteomes" id="UP000440125">
    <property type="component" value="Unassembled WGS sequence"/>
</dbReference>
<dbReference type="Pfam" id="PF13240">
    <property type="entry name" value="Zn_Ribbon_1"/>
    <property type="match status" value="1"/>
</dbReference>
<evidence type="ECO:0000313" key="5">
    <source>
        <dbReference type="Proteomes" id="UP000440125"/>
    </source>
</evidence>
<gene>
    <name evidence="4" type="ORF">D1867_10250</name>
</gene>
<dbReference type="OrthoDB" id="44271at2157"/>
<feature type="domain" description="Zinc-ribbon" evidence="3">
    <location>
        <begin position="4"/>
        <end position="26"/>
    </location>
</feature>
<feature type="transmembrane region" description="Helical" evidence="2">
    <location>
        <begin position="58"/>
        <end position="79"/>
    </location>
</feature>
<accession>A0A6A9QH23</accession>